<sequence>MNQTPQNQPPAGTGPTPVDRLTPPLPPTYPVPGQPHVQYQSGNYTPFAPPVPGPPPPTVSQRLAKAAENGLIGKILAGIGVAITLSGIVMLLVLAAQAGLLRPELRVAGGAVLAAGLVGLGIWVGRTPQRRPGAVALVATGIAGLLFDVLAAGAFYHWLPGVAALAVAGLVAGVGLGVAHRWNSQTLTLMVSIPMLILAPVVTGGVDETLVGSMLIYAAVTLWVQVGRNWLSVFIVNTAAVMIPSLIFALTSDDAWLASGFGLAGIAIAVGSSVLLVRSTGIPEIIAVTSAFAAIPLMFGAQRIDVVASAALVIGALAYLAAAFTTTRFVNRGVRSIWLVAAVVQLLAALGYLLDADYRPSGFIVVGLLLAVAAPAARDLALPVRISGTSFTGIGILVMIGDGAARLLFADHLLPTDASHTSLLIGSLMGLAATGLITWSWADSYPAAAHRLTVAGGMVGLWLVSTAVLSIAHLITDDAAAAFRAGHSTATIVWGVTAAAALLWARRLDGADRATVLSAGLAVMAAAVAKLFLFDLSALDGVFRVLAFIVVGLILLGLGVAYAQKLTDHDTTAPAA</sequence>
<feature type="transmembrane region" description="Helical" evidence="2">
    <location>
        <begin position="71"/>
        <end position="95"/>
    </location>
</feature>
<evidence type="ECO:0008006" key="5">
    <source>
        <dbReference type="Google" id="ProtNLM"/>
    </source>
</evidence>
<feature type="transmembrane region" description="Helical" evidence="2">
    <location>
        <begin position="481"/>
        <end position="504"/>
    </location>
</feature>
<evidence type="ECO:0000313" key="4">
    <source>
        <dbReference type="Proteomes" id="UP000551501"/>
    </source>
</evidence>
<accession>A0A840EQ50</accession>
<keyword evidence="4" id="KW-1185">Reference proteome</keyword>
<dbReference type="PANTHER" id="PTHR38434">
    <property type="entry name" value="BLL2549 PROTEIN"/>
    <property type="match status" value="1"/>
</dbReference>
<proteinExistence type="predicted"/>
<feature type="compositionally biased region" description="Pro residues" evidence="1">
    <location>
        <begin position="23"/>
        <end position="33"/>
    </location>
</feature>
<feature type="transmembrane region" description="Helical" evidence="2">
    <location>
        <begin position="134"/>
        <end position="156"/>
    </location>
</feature>
<dbReference type="InterPro" id="IPR019286">
    <property type="entry name" value="DUF2339_TM"/>
</dbReference>
<gene>
    <name evidence="3" type="ORF">BKA16_000163</name>
</gene>
<keyword evidence="2" id="KW-1133">Transmembrane helix</keyword>
<dbReference type="AlphaFoldDB" id="A0A840EQ50"/>
<dbReference type="PANTHER" id="PTHR38434:SF1">
    <property type="entry name" value="BLL2549 PROTEIN"/>
    <property type="match status" value="1"/>
</dbReference>
<feature type="transmembrane region" description="Helical" evidence="2">
    <location>
        <begin position="454"/>
        <end position="475"/>
    </location>
</feature>
<feature type="transmembrane region" description="Helical" evidence="2">
    <location>
        <begin position="284"/>
        <end position="301"/>
    </location>
</feature>
<keyword evidence="2" id="KW-0812">Transmembrane</keyword>
<evidence type="ECO:0000313" key="3">
    <source>
        <dbReference type="EMBL" id="MBB4133611.1"/>
    </source>
</evidence>
<feature type="transmembrane region" description="Helical" evidence="2">
    <location>
        <begin position="162"/>
        <end position="179"/>
    </location>
</feature>
<feature type="transmembrane region" description="Helical" evidence="2">
    <location>
        <begin position="107"/>
        <end position="125"/>
    </location>
</feature>
<feature type="transmembrane region" description="Helical" evidence="2">
    <location>
        <begin position="360"/>
        <end position="377"/>
    </location>
</feature>
<feature type="transmembrane region" description="Helical" evidence="2">
    <location>
        <begin position="542"/>
        <end position="563"/>
    </location>
</feature>
<feature type="transmembrane region" description="Helical" evidence="2">
    <location>
        <begin position="233"/>
        <end position="250"/>
    </location>
</feature>
<feature type="transmembrane region" description="Helical" evidence="2">
    <location>
        <begin position="186"/>
        <end position="203"/>
    </location>
</feature>
<name>A0A840EQ50_9ACTN</name>
<evidence type="ECO:0000256" key="2">
    <source>
        <dbReference type="SAM" id="Phobius"/>
    </source>
</evidence>
<dbReference type="Proteomes" id="UP000551501">
    <property type="component" value="Unassembled WGS sequence"/>
</dbReference>
<feature type="compositionally biased region" description="Polar residues" evidence="1">
    <location>
        <begin position="1"/>
        <end position="10"/>
    </location>
</feature>
<organism evidence="3 4">
    <name type="scientific">Gordonia humi</name>
    <dbReference type="NCBI Taxonomy" id="686429"/>
    <lineage>
        <taxon>Bacteria</taxon>
        <taxon>Bacillati</taxon>
        <taxon>Actinomycetota</taxon>
        <taxon>Actinomycetes</taxon>
        <taxon>Mycobacteriales</taxon>
        <taxon>Gordoniaceae</taxon>
        <taxon>Gordonia</taxon>
    </lineage>
</organism>
<reference evidence="3 4" key="1">
    <citation type="submission" date="2020-08" db="EMBL/GenBank/DDBJ databases">
        <title>Sequencing the genomes of 1000 actinobacteria strains.</title>
        <authorList>
            <person name="Klenk H.-P."/>
        </authorList>
    </citation>
    <scope>NUCLEOTIDE SEQUENCE [LARGE SCALE GENOMIC DNA]</scope>
    <source>
        <strain evidence="3 4">DSM 45298</strain>
    </source>
</reference>
<dbReference type="RefSeq" id="WP_183368785.1">
    <property type="nucleotide sequence ID" value="NZ_BAABHL010000113.1"/>
</dbReference>
<feature type="transmembrane region" description="Helical" evidence="2">
    <location>
        <begin position="389"/>
        <end position="409"/>
    </location>
</feature>
<feature type="transmembrane region" description="Helical" evidence="2">
    <location>
        <begin position="421"/>
        <end position="442"/>
    </location>
</feature>
<feature type="transmembrane region" description="Helical" evidence="2">
    <location>
        <begin position="307"/>
        <end position="325"/>
    </location>
</feature>
<dbReference type="Pfam" id="PF10101">
    <property type="entry name" value="DUF2339"/>
    <property type="match status" value="2"/>
</dbReference>
<feature type="compositionally biased region" description="Pro residues" evidence="1">
    <location>
        <begin position="47"/>
        <end position="58"/>
    </location>
</feature>
<keyword evidence="2" id="KW-0472">Membrane</keyword>
<evidence type="ECO:0000256" key="1">
    <source>
        <dbReference type="SAM" id="MobiDB-lite"/>
    </source>
</evidence>
<comment type="caution">
    <text evidence="3">The sequence shown here is derived from an EMBL/GenBank/DDBJ whole genome shotgun (WGS) entry which is preliminary data.</text>
</comment>
<dbReference type="EMBL" id="JACIFP010000001">
    <property type="protein sequence ID" value="MBB4133611.1"/>
    <property type="molecule type" value="Genomic_DNA"/>
</dbReference>
<protein>
    <recommendedName>
        <fullName evidence="5">DUF2339 domain-containing protein</fullName>
    </recommendedName>
</protein>
<feature type="transmembrane region" description="Helical" evidence="2">
    <location>
        <begin position="256"/>
        <end position="277"/>
    </location>
</feature>
<feature type="region of interest" description="Disordered" evidence="1">
    <location>
        <begin position="1"/>
        <end position="58"/>
    </location>
</feature>
<feature type="transmembrane region" description="Helical" evidence="2">
    <location>
        <begin position="516"/>
        <end position="536"/>
    </location>
</feature>
<feature type="transmembrane region" description="Helical" evidence="2">
    <location>
        <begin position="337"/>
        <end position="354"/>
    </location>
</feature>